<keyword evidence="3" id="KW-1003">Cell membrane</keyword>
<comment type="similarity">
    <text evidence="2">Belongs to the VirD4/TraG family.</text>
</comment>
<dbReference type="PANTHER" id="PTHR37937:SF1">
    <property type="entry name" value="CONJUGATIVE TRANSFER: DNA TRANSPORT"/>
    <property type="match status" value="1"/>
</dbReference>
<dbReference type="InterPro" id="IPR051539">
    <property type="entry name" value="T4SS-coupling_protein"/>
</dbReference>
<evidence type="ECO:0000256" key="2">
    <source>
        <dbReference type="ARBA" id="ARBA00008806"/>
    </source>
</evidence>
<proteinExistence type="inferred from homology"/>
<dbReference type="Gene3D" id="3.40.50.300">
    <property type="entry name" value="P-loop containing nucleotide triphosphate hydrolases"/>
    <property type="match status" value="1"/>
</dbReference>
<evidence type="ECO:0000256" key="5">
    <source>
        <dbReference type="ARBA" id="ARBA00022989"/>
    </source>
</evidence>
<protein>
    <submittedName>
        <fullName evidence="7">Conjugal transfer protein TraG</fullName>
    </submittedName>
</protein>
<evidence type="ECO:0000256" key="6">
    <source>
        <dbReference type="ARBA" id="ARBA00023136"/>
    </source>
</evidence>
<dbReference type="SUPFAM" id="SSF52540">
    <property type="entry name" value="P-loop containing nucleoside triphosphate hydrolases"/>
    <property type="match status" value="1"/>
</dbReference>
<gene>
    <name evidence="7" type="primary">traG</name>
    <name evidence="7" type="ORF">GCM10007989_14260</name>
</gene>
<name>A0A918S171_9HYPH</name>
<dbReference type="CDD" id="cd01127">
    <property type="entry name" value="TrwB_TraG_TraD_VirD4"/>
    <property type="match status" value="2"/>
</dbReference>
<keyword evidence="6" id="KW-0472">Membrane</keyword>
<keyword evidence="5" id="KW-1133">Transmembrane helix</keyword>
<evidence type="ECO:0000256" key="3">
    <source>
        <dbReference type="ARBA" id="ARBA00022475"/>
    </source>
</evidence>
<keyword evidence="8" id="KW-1185">Reference proteome</keyword>
<comment type="subcellular location">
    <subcellularLocation>
        <location evidence="1">Cell membrane</location>
        <topology evidence="1">Multi-pass membrane protein</topology>
    </subcellularLocation>
</comment>
<evidence type="ECO:0000256" key="4">
    <source>
        <dbReference type="ARBA" id="ARBA00022692"/>
    </source>
</evidence>
<dbReference type="InterPro" id="IPR027417">
    <property type="entry name" value="P-loop_NTPase"/>
</dbReference>
<evidence type="ECO:0000313" key="7">
    <source>
        <dbReference type="EMBL" id="GHA20363.1"/>
    </source>
</evidence>
<evidence type="ECO:0000313" key="8">
    <source>
        <dbReference type="Proteomes" id="UP000646579"/>
    </source>
</evidence>
<dbReference type="RefSeq" id="WP_189424778.1">
    <property type="nucleotide sequence ID" value="NZ_BMZE01000002.1"/>
</dbReference>
<dbReference type="Proteomes" id="UP000646579">
    <property type="component" value="Unassembled WGS sequence"/>
</dbReference>
<evidence type="ECO:0000256" key="1">
    <source>
        <dbReference type="ARBA" id="ARBA00004651"/>
    </source>
</evidence>
<dbReference type="EMBL" id="BMZE01000002">
    <property type="protein sequence ID" value="GHA20363.1"/>
    <property type="molecule type" value="Genomic_DNA"/>
</dbReference>
<dbReference type="AlphaFoldDB" id="A0A918S171"/>
<dbReference type="PANTHER" id="PTHR37937">
    <property type="entry name" value="CONJUGATIVE TRANSFER: DNA TRANSPORT"/>
    <property type="match status" value="1"/>
</dbReference>
<comment type="caution">
    <text evidence="7">The sequence shown here is derived from an EMBL/GenBank/DDBJ whole genome shotgun (WGS) entry which is preliminary data.</text>
</comment>
<reference evidence="7" key="2">
    <citation type="submission" date="2020-09" db="EMBL/GenBank/DDBJ databases">
        <authorList>
            <person name="Sun Q."/>
            <person name="Kim S."/>
        </authorList>
    </citation>
    <scope>NUCLEOTIDE SEQUENCE</scope>
    <source>
        <strain evidence="7">KCTC 32437</strain>
    </source>
</reference>
<sequence>MANTGQRKSSIPAWLAGAALFWAASVSPEGPGQLLFGGTGAIVLYGATRIMRQNRDEARKIAAANTPSGVYGQARFASRKDVAKAGLYDQDGLFLGVHDRKLIFHNGKAHLLTVAPARTGKGVSVVTPNLLHWQGSVFVTDPKGELAGMTAWHRHETFGQKVCILNPWGLHGLPQHRFNPLAVLVALYEDDNQRRGLTGAVRDLALQLVPEPETDAKNRFFREGARKLLRALMLYLATREDPATNTLPELWRILQSTARMDDALTDMAGSDALGGVVADLAEDLARLKASNPEQFGDFREGAVQAVDIFEPSGWLADCVSGSDFDFAELKSGATSIYLVIPQDEIQTNGAWLGLLARQAIDAVARQGGNNQVLFLLDEASNMGRIHNLTESLTALPGLGVRVWMIVQELAELRRVYGREATATILSQSEVVQYFAVQNHELAKELSAALGNRTVVTNSYNLGRSMDDAAGESFSETGRPLLSPDEIRQLPRDAQILFVQNNPPIMARRVPFWEVIPWQDWVNTNPVEGDPPTPWPKYRVKY</sequence>
<organism evidence="7 8">
    <name type="scientific">Devosia pacifica</name>
    <dbReference type="NCBI Taxonomy" id="1335967"/>
    <lineage>
        <taxon>Bacteria</taxon>
        <taxon>Pseudomonadati</taxon>
        <taxon>Pseudomonadota</taxon>
        <taxon>Alphaproteobacteria</taxon>
        <taxon>Hyphomicrobiales</taxon>
        <taxon>Devosiaceae</taxon>
        <taxon>Devosia</taxon>
    </lineage>
</organism>
<dbReference type="Pfam" id="PF02534">
    <property type="entry name" value="T4SS-DNA_transf"/>
    <property type="match status" value="1"/>
</dbReference>
<dbReference type="InterPro" id="IPR003688">
    <property type="entry name" value="TraG/VirD4"/>
</dbReference>
<reference evidence="7" key="1">
    <citation type="journal article" date="2014" name="Int. J. Syst. Evol. Microbiol.">
        <title>Complete genome sequence of Corynebacterium casei LMG S-19264T (=DSM 44701T), isolated from a smear-ripened cheese.</title>
        <authorList>
            <consortium name="US DOE Joint Genome Institute (JGI-PGF)"/>
            <person name="Walter F."/>
            <person name="Albersmeier A."/>
            <person name="Kalinowski J."/>
            <person name="Ruckert C."/>
        </authorList>
    </citation>
    <scope>NUCLEOTIDE SEQUENCE</scope>
    <source>
        <strain evidence="7">KCTC 32437</strain>
    </source>
</reference>
<dbReference type="GO" id="GO:0005886">
    <property type="term" value="C:plasma membrane"/>
    <property type="evidence" value="ECO:0007669"/>
    <property type="project" value="UniProtKB-SubCell"/>
</dbReference>
<keyword evidence="4" id="KW-0812">Transmembrane</keyword>
<accession>A0A918S171</accession>